<dbReference type="InterPro" id="IPR029052">
    <property type="entry name" value="Metallo-depent_PP-like"/>
</dbReference>
<dbReference type="Gene3D" id="3.60.21.10">
    <property type="match status" value="1"/>
</dbReference>
<dbReference type="RefSeq" id="WP_184628325.1">
    <property type="nucleotide sequence ID" value="NZ_JACHCC010000012.1"/>
</dbReference>
<dbReference type="InterPro" id="IPR051918">
    <property type="entry name" value="STPP_CPPED1"/>
</dbReference>
<accession>A0A7X0J6L2</accession>
<evidence type="ECO:0000313" key="2">
    <source>
        <dbReference type="EMBL" id="MBB6502056.1"/>
    </source>
</evidence>
<dbReference type="EMBL" id="JACHCC010000012">
    <property type="protein sequence ID" value="MBB6502056.1"/>
    <property type="molecule type" value="Genomic_DNA"/>
</dbReference>
<protein>
    <submittedName>
        <fullName evidence="2">Putative phosphodiesterase</fullName>
    </submittedName>
</protein>
<dbReference type="SUPFAM" id="SSF56300">
    <property type="entry name" value="Metallo-dependent phosphatases"/>
    <property type="match status" value="1"/>
</dbReference>
<proteinExistence type="predicted"/>
<dbReference type="InterPro" id="IPR004843">
    <property type="entry name" value="Calcineurin-like_PHP"/>
</dbReference>
<name>A0A7X0J6L2_9SPHI</name>
<feature type="domain" description="Calcineurin-like phosphoesterase" evidence="1">
    <location>
        <begin position="79"/>
        <end position="269"/>
    </location>
</feature>
<comment type="caution">
    <text evidence="2">The sequence shown here is derived from an EMBL/GenBank/DDBJ whole genome shotgun (WGS) entry which is preliminary data.</text>
</comment>
<organism evidence="2 3">
    <name type="scientific">Pedobacter cryoconitis</name>
    <dbReference type="NCBI Taxonomy" id="188932"/>
    <lineage>
        <taxon>Bacteria</taxon>
        <taxon>Pseudomonadati</taxon>
        <taxon>Bacteroidota</taxon>
        <taxon>Sphingobacteriia</taxon>
        <taxon>Sphingobacteriales</taxon>
        <taxon>Sphingobacteriaceae</taxon>
        <taxon>Pedobacter</taxon>
    </lineage>
</organism>
<dbReference type="GO" id="GO:0016787">
    <property type="term" value="F:hydrolase activity"/>
    <property type="evidence" value="ECO:0007669"/>
    <property type="project" value="InterPro"/>
</dbReference>
<dbReference type="PANTHER" id="PTHR43143:SF1">
    <property type="entry name" value="SERINE_THREONINE-PROTEIN PHOSPHATASE CPPED1"/>
    <property type="match status" value="1"/>
</dbReference>
<reference evidence="2 3" key="1">
    <citation type="submission" date="2020-08" db="EMBL/GenBank/DDBJ databases">
        <title>Genomic Encyclopedia of Type Strains, Phase IV (KMG-V): Genome sequencing to study the core and pangenomes of soil and plant-associated prokaryotes.</title>
        <authorList>
            <person name="Whitman W."/>
        </authorList>
    </citation>
    <scope>NUCLEOTIDE SEQUENCE [LARGE SCALE GENOMIC DNA]</scope>
    <source>
        <strain evidence="2 3">M2T3</strain>
    </source>
</reference>
<dbReference type="PANTHER" id="PTHR43143">
    <property type="entry name" value="METALLOPHOSPHOESTERASE, CALCINEURIN SUPERFAMILY"/>
    <property type="match status" value="1"/>
</dbReference>
<dbReference type="Proteomes" id="UP000521017">
    <property type="component" value="Unassembled WGS sequence"/>
</dbReference>
<dbReference type="Pfam" id="PF00149">
    <property type="entry name" value="Metallophos"/>
    <property type="match status" value="1"/>
</dbReference>
<dbReference type="AlphaFoldDB" id="A0A7X0J6L2"/>
<sequence>MSSAKKLIKPLFKLNQPDDNYKFQPLPLPFGDYPYRLKPAMELTDPNKLVFQVAGDTGGLKSPAFQKLIATEMGKQYHQARNPADKPSFLYHVGDIVYHFGEADQYERQFFTPYKDYPSTIYAIAGNHDSDVNQAAKVPYSSLYPFTSVFCGKTPRPVPFGTNLNRMSGIQPHVYWTLQTPVANIIGLHSNVPKFGVVTEEQKAWFIEELKYAGTEHTEKAIIVCIHHAPYSADFNHSSSLPMINLLEECFEAAGVIPDLVLSGHVHNYQRFNKTYPDGKTVPFIVCGAGGFDELHWLVESDDILYTDKSDIFDTVTLQNACTMLHGFLNLEVTKTDEGHQISGKYYSIPHDGLKPGEDASLFEEFTYFCKHGDKQVVQ</sequence>
<evidence type="ECO:0000259" key="1">
    <source>
        <dbReference type="Pfam" id="PF00149"/>
    </source>
</evidence>
<evidence type="ECO:0000313" key="3">
    <source>
        <dbReference type="Proteomes" id="UP000521017"/>
    </source>
</evidence>
<gene>
    <name evidence="2" type="ORF">HDF25_004233</name>
</gene>